<evidence type="ECO:0000313" key="10">
    <source>
        <dbReference type="EMBL" id="ATB31200.1"/>
    </source>
</evidence>
<gene>
    <name evidence="10" type="ORF">MEBOL_004662</name>
</gene>
<sequence length="466" mass="52283">MAMNPMDEKRTEESGTSPVGVCPMKASREVPHAGSVRLDREDPAFLAVAHEAYERMRKQGPVVRASFGRGFSDDLLPDGDKPRTAKGEPGSERYFVTRYDEAVEALLDDRLSSDFRSTMTPEQRAQLPFMPEELKPIAYSLLMLDPPDHTRLRKLVQPNFTARAMETLRPRIQRIIDRLLDQAESEAAARGESAPERRMDLLPAFAYPMPIAVISDMLGIPEEDRAQVHTWAENLLSAEGPSIGDEQRRGVLREFIRYLEGLFERKRRAPGEDMISQMAHFQEDGDKLSPQEMMSMVFILFFAGHVTTVNLIGSGVVALLTHPEQLERLLADPSLVKGAVEETLRYWGPVDYMGTPRIVLKDMELAGCPIAQGEKLTVGLASANRDPERFPNPDVFDITRPEAHRNIAFGKGIHVCIGAPLARMEAQLAFETLFRRYPKMRLAVPAGELRLAATSLRGFDRVPIFF</sequence>
<dbReference type="EMBL" id="CP022163">
    <property type="protein sequence ID" value="ATB31200.1"/>
    <property type="molecule type" value="Genomic_DNA"/>
</dbReference>
<dbReference type="Pfam" id="PF00067">
    <property type="entry name" value="p450"/>
    <property type="match status" value="1"/>
</dbReference>
<dbReference type="InterPro" id="IPR036396">
    <property type="entry name" value="Cyt_P450_sf"/>
</dbReference>
<dbReference type="SUPFAM" id="SSF48264">
    <property type="entry name" value="Cytochrome P450"/>
    <property type="match status" value="1"/>
</dbReference>
<dbReference type="PANTHER" id="PTHR46696:SF1">
    <property type="entry name" value="CYTOCHROME P450 YJIB-RELATED"/>
    <property type="match status" value="1"/>
</dbReference>
<keyword evidence="3 7" id="KW-0479">Metal-binding</keyword>
<dbReference type="Proteomes" id="UP000217289">
    <property type="component" value="Chromosome"/>
</dbReference>
<dbReference type="Gene3D" id="1.10.630.10">
    <property type="entry name" value="Cytochrome P450"/>
    <property type="match status" value="1"/>
</dbReference>
<dbReference type="PRINTS" id="PR00359">
    <property type="entry name" value="BP450"/>
</dbReference>
<keyword evidence="6 7" id="KW-0503">Monooxygenase</keyword>
<proteinExistence type="inferred from homology"/>
<feature type="transmembrane region" description="Helical" evidence="9">
    <location>
        <begin position="297"/>
        <end position="320"/>
    </location>
</feature>
<keyword evidence="9" id="KW-0472">Membrane</keyword>
<name>A0A250IIZ9_9BACT</name>
<evidence type="ECO:0000256" key="3">
    <source>
        <dbReference type="ARBA" id="ARBA00022723"/>
    </source>
</evidence>
<evidence type="ECO:0000256" key="2">
    <source>
        <dbReference type="ARBA" id="ARBA00022617"/>
    </source>
</evidence>
<dbReference type="PROSITE" id="PS00086">
    <property type="entry name" value="CYTOCHROME_P450"/>
    <property type="match status" value="1"/>
</dbReference>
<comment type="similarity">
    <text evidence="1 7">Belongs to the cytochrome P450 family.</text>
</comment>
<feature type="region of interest" description="Disordered" evidence="8">
    <location>
        <begin position="1"/>
        <end position="26"/>
    </location>
</feature>
<feature type="region of interest" description="Disordered" evidence="8">
    <location>
        <begin position="68"/>
        <end position="90"/>
    </location>
</feature>
<evidence type="ECO:0000256" key="5">
    <source>
        <dbReference type="ARBA" id="ARBA00023004"/>
    </source>
</evidence>
<keyword evidence="4 7" id="KW-0560">Oxidoreductase</keyword>
<dbReference type="GO" id="GO:0005506">
    <property type="term" value="F:iron ion binding"/>
    <property type="evidence" value="ECO:0007669"/>
    <property type="project" value="InterPro"/>
</dbReference>
<dbReference type="PANTHER" id="PTHR46696">
    <property type="entry name" value="P450, PUTATIVE (EUROFUNG)-RELATED"/>
    <property type="match status" value="1"/>
</dbReference>
<dbReference type="GO" id="GO:0004497">
    <property type="term" value="F:monooxygenase activity"/>
    <property type="evidence" value="ECO:0007669"/>
    <property type="project" value="UniProtKB-KW"/>
</dbReference>
<protein>
    <submittedName>
        <fullName evidence="10">Cytochrome P450 hydroxylase</fullName>
    </submittedName>
</protein>
<dbReference type="CDD" id="cd11029">
    <property type="entry name" value="CYP107-like"/>
    <property type="match status" value="1"/>
</dbReference>
<dbReference type="AlphaFoldDB" id="A0A250IIZ9"/>
<dbReference type="FunFam" id="1.10.630.10:FF:000018">
    <property type="entry name" value="Cytochrome P450 monooxygenase"/>
    <property type="match status" value="1"/>
</dbReference>
<dbReference type="InterPro" id="IPR001128">
    <property type="entry name" value="Cyt_P450"/>
</dbReference>
<keyword evidence="9" id="KW-1133">Transmembrane helix</keyword>
<evidence type="ECO:0000256" key="4">
    <source>
        <dbReference type="ARBA" id="ARBA00023002"/>
    </source>
</evidence>
<dbReference type="KEGG" id="mbd:MEBOL_004662"/>
<feature type="compositionally biased region" description="Basic and acidic residues" evidence="8">
    <location>
        <begin position="1"/>
        <end position="13"/>
    </location>
</feature>
<evidence type="ECO:0000256" key="7">
    <source>
        <dbReference type="RuleBase" id="RU000461"/>
    </source>
</evidence>
<reference evidence="10 11" key="1">
    <citation type="submission" date="2017-06" db="EMBL/GenBank/DDBJ databases">
        <authorList>
            <person name="Kim H.J."/>
            <person name="Triplett B.A."/>
        </authorList>
    </citation>
    <scope>NUCLEOTIDE SEQUENCE [LARGE SCALE GENOMIC DNA]</scope>
    <source>
        <strain evidence="10 11">DSM 14713</strain>
    </source>
</reference>
<evidence type="ECO:0000313" key="11">
    <source>
        <dbReference type="Proteomes" id="UP000217289"/>
    </source>
</evidence>
<organism evidence="10 11">
    <name type="scientific">Melittangium boletus DSM 14713</name>
    <dbReference type="NCBI Taxonomy" id="1294270"/>
    <lineage>
        <taxon>Bacteria</taxon>
        <taxon>Pseudomonadati</taxon>
        <taxon>Myxococcota</taxon>
        <taxon>Myxococcia</taxon>
        <taxon>Myxococcales</taxon>
        <taxon>Cystobacterineae</taxon>
        <taxon>Archangiaceae</taxon>
        <taxon>Melittangium</taxon>
    </lineage>
</organism>
<feature type="compositionally biased region" description="Basic and acidic residues" evidence="8">
    <location>
        <begin position="78"/>
        <end position="90"/>
    </location>
</feature>
<keyword evidence="2 7" id="KW-0349">Heme</keyword>
<keyword evidence="9" id="KW-0812">Transmembrane</keyword>
<dbReference type="GO" id="GO:0020037">
    <property type="term" value="F:heme binding"/>
    <property type="evidence" value="ECO:0007669"/>
    <property type="project" value="InterPro"/>
</dbReference>
<evidence type="ECO:0000256" key="6">
    <source>
        <dbReference type="ARBA" id="ARBA00023033"/>
    </source>
</evidence>
<evidence type="ECO:0000256" key="1">
    <source>
        <dbReference type="ARBA" id="ARBA00010617"/>
    </source>
</evidence>
<dbReference type="RefSeq" id="WP_095979554.1">
    <property type="nucleotide sequence ID" value="NZ_CP022163.1"/>
</dbReference>
<dbReference type="InterPro" id="IPR002397">
    <property type="entry name" value="Cyt_P450_B"/>
</dbReference>
<evidence type="ECO:0000256" key="8">
    <source>
        <dbReference type="SAM" id="MobiDB-lite"/>
    </source>
</evidence>
<keyword evidence="5 7" id="KW-0408">Iron</keyword>
<keyword evidence="11" id="KW-1185">Reference proteome</keyword>
<dbReference type="InterPro" id="IPR017972">
    <property type="entry name" value="Cyt_P450_CS"/>
</dbReference>
<accession>A0A250IIZ9</accession>
<evidence type="ECO:0000256" key="9">
    <source>
        <dbReference type="SAM" id="Phobius"/>
    </source>
</evidence>
<dbReference type="GO" id="GO:0016705">
    <property type="term" value="F:oxidoreductase activity, acting on paired donors, with incorporation or reduction of molecular oxygen"/>
    <property type="evidence" value="ECO:0007669"/>
    <property type="project" value="InterPro"/>
</dbReference>
<dbReference type="OrthoDB" id="4511384at2"/>